<gene>
    <name evidence="2" type="primary">orf286</name>
</gene>
<keyword evidence="1" id="KW-0472">Membrane</keyword>
<proteinExistence type="predicted"/>
<dbReference type="AlphaFoldDB" id="A0A3Q8U9K0"/>
<feature type="transmembrane region" description="Helical" evidence="1">
    <location>
        <begin position="250"/>
        <end position="270"/>
    </location>
</feature>
<geneLocation type="mitochondrion" evidence="2"/>
<dbReference type="GeneID" id="38665116"/>
<keyword evidence="2" id="KW-0496">Mitochondrion</keyword>
<evidence type="ECO:0000256" key="1">
    <source>
        <dbReference type="SAM" id="Phobius"/>
    </source>
</evidence>
<evidence type="ECO:0000313" key="2">
    <source>
        <dbReference type="EMBL" id="AZL92938.1"/>
    </source>
</evidence>
<dbReference type="EMBL" id="MH271689">
    <property type="protein sequence ID" value="AZL92938.1"/>
    <property type="molecule type" value="Genomic_DNA"/>
</dbReference>
<sequence length="286" mass="32510">MVTRLVAILNKGNEFLINSEFRKDMRFAIRRHLKKKNSELDLPHTPKIAVGHSIDEETLKELNQTMTPLDKKTFLKGILHYENTDFNIYFLIMKSSKEVINTVVGVIKNTVLNNSGHIASVYEFYEIANVYVYTVAQMKGEIGYDDVLNQIKKSILRYNPRLLISLAKRLLIDPTISVTKAKEFLMNTTITNPIETLKNQKLEMSQEDLTDVDIVLDSLNLKTDDQLETNKDEFLKQVEDKTGVNLKKKLKILGIGLLIQIAFVSLGVPFGSAASKIFAKFANNNE</sequence>
<dbReference type="KEGG" id="blac:38665116"/>
<organism evidence="2">
    <name type="scientific">Bremia lactucae</name>
    <name type="common">Lettuce downy mildew</name>
    <dbReference type="NCBI Taxonomy" id="4779"/>
    <lineage>
        <taxon>Eukaryota</taxon>
        <taxon>Sar</taxon>
        <taxon>Stramenopiles</taxon>
        <taxon>Oomycota</taxon>
        <taxon>Peronosporomycetes</taxon>
        <taxon>Peronosporales</taxon>
        <taxon>Peronosporaceae</taxon>
        <taxon>Bremia</taxon>
    </lineage>
</organism>
<keyword evidence="1" id="KW-0812">Transmembrane</keyword>
<name>A0A3Q8U9K0_BRELC</name>
<dbReference type="RefSeq" id="YP_009547886.1">
    <property type="nucleotide sequence ID" value="NC_040179.1"/>
</dbReference>
<reference evidence="2" key="1">
    <citation type="submission" date="2018-04" db="EMBL/GenBank/DDBJ databases">
        <authorList>
            <person name="Martin F.N."/>
            <person name="Ancheita A."/>
            <person name="Gil J."/>
            <person name="Cavanaugh K.A."/>
            <person name="Tsuchida C."/>
            <person name="Michelmore R.W."/>
        </authorList>
    </citation>
    <scope>NUCLEOTIDE SEQUENCE</scope>
</reference>
<accession>A0A3Q8U9K0</accession>
<keyword evidence="1" id="KW-1133">Transmembrane helix</keyword>
<protein>
    <submittedName>
        <fullName evidence="2">Uncharacterized protein</fullName>
    </submittedName>
</protein>